<evidence type="ECO:0000259" key="10">
    <source>
        <dbReference type="PROSITE" id="PS50035"/>
    </source>
</evidence>
<keyword evidence="6" id="KW-0677">Repeat</keyword>
<dbReference type="Proteomes" id="UP001367771">
    <property type="component" value="Unassembled WGS sequence"/>
</dbReference>
<evidence type="ECO:0000256" key="3">
    <source>
        <dbReference type="ARBA" id="ARBA00004613"/>
    </source>
</evidence>
<evidence type="ECO:0000256" key="7">
    <source>
        <dbReference type="ARBA" id="ARBA00022801"/>
    </source>
</evidence>
<dbReference type="SMART" id="SM00155">
    <property type="entry name" value="PLDc"/>
    <property type="match status" value="2"/>
</dbReference>
<sequence length="489" mass="54735">MGDSGTDRSGLLACDRNVWRIAHADRLSVIVDADRYFGVAREAFLQAKRRIMLVGWDFDARIRLVGSTVSTEGPETVGDFLYWLVERNPELELYLLRWDVGALKSVLRGKTMFTVLKWARHPRIHVKLDHHHPTASSHHQKIVSIDDCLAFCGGIDMTAERWDTRAHRDDDPGRKLPGGKPYKPWHDATTAITGKAAAALAELCRARWQLATGASLPAVEVAGSCWPPSLDTMFEDVDLGIARSQPEMPDSPAVTEVEALFLDQIRSAKRHIYCESQYFASRRIAEAIAARLDEVDGPEIVIVNPLTAQGWLEPLAMDTARARLVETLRRRDTHGRLRLYHPFTRGGTAIYCHAKITIIDDQQLRVGSANINNRSLRLDTECDVILDAARHPDAGLEAKILAVRSDLIAEHLDVPAERVDQLLEQTGSLIETIERLRGPGRSLRPYSVPDLDGLEEWLADNEVLDPEGPGEMFEAVAHRGLFRGRLRRS</sequence>
<comment type="catalytic activity">
    <reaction evidence="1">
        <text>a 1,2-diacyl-sn-glycero-3-phosphocholine + H2O = a 1,2-diacyl-sn-glycero-3-phosphate + choline + H(+)</text>
        <dbReference type="Rhea" id="RHEA:14445"/>
        <dbReference type="ChEBI" id="CHEBI:15354"/>
        <dbReference type="ChEBI" id="CHEBI:15377"/>
        <dbReference type="ChEBI" id="CHEBI:15378"/>
        <dbReference type="ChEBI" id="CHEBI:57643"/>
        <dbReference type="ChEBI" id="CHEBI:58608"/>
        <dbReference type="EC" id="3.1.4.4"/>
    </reaction>
</comment>
<keyword evidence="7" id="KW-0378">Hydrolase</keyword>
<evidence type="ECO:0000256" key="4">
    <source>
        <dbReference type="ARBA" id="ARBA00018392"/>
    </source>
</evidence>
<dbReference type="EMBL" id="JBBBDM010000002">
    <property type="protein sequence ID" value="MEI5686775.1"/>
    <property type="molecule type" value="Genomic_DNA"/>
</dbReference>
<keyword evidence="5" id="KW-0964">Secreted</keyword>
<dbReference type="Pfam" id="PF13091">
    <property type="entry name" value="PLDc_2"/>
    <property type="match status" value="1"/>
</dbReference>
<keyword evidence="12" id="KW-1185">Reference proteome</keyword>
<dbReference type="InterPro" id="IPR025202">
    <property type="entry name" value="PLD-like_dom"/>
</dbReference>
<proteinExistence type="predicted"/>
<accession>A0ABU8H1B4</accession>
<dbReference type="RefSeq" id="WP_037530620.1">
    <property type="nucleotide sequence ID" value="NZ_JBBBDM010000002.1"/>
</dbReference>
<evidence type="ECO:0000256" key="2">
    <source>
        <dbReference type="ARBA" id="ARBA00003145"/>
    </source>
</evidence>
<dbReference type="Gene3D" id="3.30.870.10">
    <property type="entry name" value="Endonuclease Chain A"/>
    <property type="match status" value="2"/>
</dbReference>
<reference evidence="11 12" key="1">
    <citation type="journal article" date="2013" name="Int. J. Syst. Evol. Microbiol.">
        <title>Sphingomonas kyungheensis sp. nov., a bacterium with ginsenoside-converting activity isolated from soil of a ginseng field.</title>
        <authorList>
            <person name="Son H.M."/>
            <person name="Yang J.E."/>
            <person name="Park Y."/>
            <person name="Han C.K."/>
            <person name="Kim S.G."/>
            <person name="Kook M."/>
            <person name="Yi T.H."/>
        </authorList>
    </citation>
    <scope>NUCLEOTIDE SEQUENCE [LARGE SCALE GENOMIC DNA]</scope>
    <source>
        <strain evidence="11 12">LMG 26582</strain>
    </source>
</reference>
<evidence type="ECO:0000256" key="1">
    <source>
        <dbReference type="ARBA" id="ARBA00000798"/>
    </source>
</evidence>
<evidence type="ECO:0000256" key="6">
    <source>
        <dbReference type="ARBA" id="ARBA00022737"/>
    </source>
</evidence>
<comment type="subcellular location">
    <subcellularLocation>
        <location evidence="3">Secreted</location>
    </subcellularLocation>
</comment>
<protein>
    <recommendedName>
        <fullName evidence="4">Phospholipase D</fullName>
    </recommendedName>
    <alternativeName>
        <fullName evidence="9">Choline phosphatase</fullName>
    </alternativeName>
</protein>
<evidence type="ECO:0000256" key="5">
    <source>
        <dbReference type="ARBA" id="ARBA00022525"/>
    </source>
</evidence>
<dbReference type="InterPro" id="IPR001736">
    <property type="entry name" value="PLipase_D/transphosphatidylase"/>
</dbReference>
<evidence type="ECO:0000256" key="9">
    <source>
        <dbReference type="ARBA" id="ARBA00029594"/>
    </source>
</evidence>
<dbReference type="PANTHER" id="PTHR18896">
    <property type="entry name" value="PHOSPHOLIPASE D"/>
    <property type="match status" value="1"/>
</dbReference>
<keyword evidence="8" id="KW-0443">Lipid metabolism</keyword>
<gene>
    <name evidence="11" type="ORF">V8201_06745</name>
</gene>
<evidence type="ECO:0000256" key="8">
    <source>
        <dbReference type="ARBA" id="ARBA00023098"/>
    </source>
</evidence>
<comment type="caution">
    <text evidence="11">The sequence shown here is derived from an EMBL/GenBank/DDBJ whole genome shotgun (WGS) entry which is preliminary data.</text>
</comment>
<feature type="domain" description="PLD phosphodiesterase" evidence="10">
    <location>
        <begin position="134"/>
        <end position="161"/>
    </location>
</feature>
<name>A0ABU8H1B4_9SPHN</name>
<feature type="domain" description="PLD phosphodiesterase" evidence="10">
    <location>
        <begin position="348"/>
        <end position="375"/>
    </location>
</feature>
<evidence type="ECO:0000313" key="12">
    <source>
        <dbReference type="Proteomes" id="UP001367771"/>
    </source>
</evidence>
<dbReference type="CDD" id="cd09140">
    <property type="entry name" value="PLDc_vPLD1_2_like_bac_1"/>
    <property type="match status" value="1"/>
</dbReference>
<dbReference type="PROSITE" id="PS50035">
    <property type="entry name" value="PLD"/>
    <property type="match status" value="2"/>
</dbReference>
<dbReference type="InterPro" id="IPR015679">
    <property type="entry name" value="PLipase_D_fam"/>
</dbReference>
<evidence type="ECO:0000313" key="11">
    <source>
        <dbReference type="EMBL" id="MEI5686775.1"/>
    </source>
</evidence>
<organism evidence="11 12">
    <name type="scientific">Sphingomonas kyungheensis</name>
    <dbReference type="NCBI Taxonomy" id="1069987"/>
    <lineage>
        <taxon>Bacteria</taxon>
        <taxon>Pseudomonadati</taxon>
        <taxon>Pseudomonadota</taxon>
        <taxon>Alphaproteobacteria</taxon>
        <taxon>Sphingomonadales</taxon>
        <taxon>Sphingomonadaceae</taxon>
        <taxon>Sphingomonas</taxon>
    </lineage>
</organism>
<dbReference type="PANTHER" id="PTHR18896:SF76">
    <property type="entry name" value="PHOSPHOLIPASE"/>
    <property type="match status" value="1"/>
</dbReference>
<comment type="function">
    <text evidence="2">Could be a virulence factor.</text>
</comment>
<dbReference type="SUPFAM" id="SSF56024">
    <property type="entry name" value="Phospholipase D/nuclease"/>
    <property type="match status" value="2"/>
</dbReference>
<dbReference type="CDD" id="cd09143">
    <property type="entry name" value="PLDc_vPLD1_2_like_bac_2"/>
    <property type="match status" value="1"/>
</dbReference>